<dbReference type="PANTHER" id="PTHR46513:SF41">
    <property type="entry name" value="LOW-DENSITY LIPOPROTEIN RECEPTOR-RELATED PROTEIN"/>
    <property type="match status" value="1"/>
</dbReference>
<keyword evidence="2" id="KW-0732">Signal</keyword>
<dbReference type="Gene3D" id="2.120.10.30">
    <property type="entry name" value="TolB, C-terminal domain"/>
    <property type="match status" value="1"/>
</dbReference>
<dbReference type="EMBL" id="CALNXI010000808">
    <property type="protein sequence ID" value="CAH3140898.1"/>
    <property type="molecule type" value="Genomic_DNA"/>
</dbReference>
<dbReference type="InterPro" id="IPR011042">
    <property type="entry name" value="6-blade_b-propeller_TolB-like"/>
</dbReference>
<feature type="chain" id="PRO_5046138252" description="Low-density lipoprotein receptor-related protein 6" evidence="2">
    <location>
        <begin position="16"/>
        <end position="422"/>
    </location>
</feature>
<feature type="repeat" description="LDL-receptor class B" evidence="1">
    <location>
        <begin position="86"/>
        <end position="128"/>
    </location>
</feature>
<dbReference type="InterPro" id="IPR050778">
    <property type="entry name" value="Cueball_EGF_LRP_Nidogen"/>
</dbReference>
<protein>
    <recommendedName>
        <fullName evidence="5">Low-density lipoprotein receptor-related protein 6</fullName>
    </recommendedName>
</protein>
<organism evidence="3 4">
    <name type="scientific">Porites evermanni</name>
    <dbReference type="NCBI Taxonomy" id="104178"/>
    <lineage>
        <taxon>Eukaryota</taxon>
        <taxon>Metazoa</taxon>
        <taxon>Cnidaria</taxon>
        <taxon>Anthozoa</taxon>
        <taxon>Hexacorallia</taxon>
        <taxon>Scleractinia</taxon>
        <taxon>Fungiina</taxon>
        <taxon>Poritidae</taxon>
        <taxon>Porites</taxon>
    </lineage>
</organism>
<feature type="repeat" description="LDL-receptor class B" evidence="1">
    <location>
        <begin position="129"/>
        <end position="171"/>
    </location>
</feature>
<evidence type="ECO:0000313" key="4">
    <source>
        <dbReference type="Proteomes" id="UP001159427"/>
    </source>
</evidence>
<dbReference type="SUPFAM" id="SSF63825">
    <property type="entry name" value="YWTD domain"/>
    <property type="match status" value="1"/>
</dbReference>
<keyword evidence="4" id="KW-1185">Reference proteome</keyword>
<dbReference type="InterPro" id="IPR000033">
    <property type="entry name" value="LDLR_classB_rpt"/>
</dbReference>
<dbReference type="PANTHER" id="PTHR46513">
    <property type="entry name" value="VITELLOGENIN RECEPTOR-LIKE PROTEIN-RELATED-RELATED"/>
    <property type="match status" value="1"/>
</dbReference>
<gene>
    <name evidence="3" type="ORF">PEVE_00041924</name>
</gene>
<reference evidence="3 4" key="1">
    <citation type="submission" date="2022-05" db="EMBL/GenBank/DDBJ databases">
        <authorList>
            <consortium name="Genoscope - CEA"/>
            <person name="William W."/>
        </authorList>
    </citation>
    <scope>NUCLEOTIDE SEQUENCE [LARGE SCALE GENOMIC DNA]</scope>
</reference>
<comment type="caution">
    <text evidence="3">The sequence shown here is derived from an EMBL/GenBank/DDBJ whole genome shotgun (WGS) entry which is preliminary data.</text>
</comment>
<dbReference type="PROSITE" id="PS51120">
    <property type="entry name" value="LDLRB"/>
    <property type="match status" value="4"/>
</dbReference>
<evidence type="ECO:0000313" key="3">
    <source>
        <dbReference type="EMBL" id="CAH3140898.1"/>
    </source>
</evidence>
<evidence type="ECO:0008006" key="5">
    <source>
        <dbReference type="Google" id="ProtNLM"/>
    </source>
</evidence>
<dbReference type="Pfam" id="PF14670">
    <property type="entry name" value="FXa_inhibition"/>
    <property type="match status" value="1"/>
</dbReference>
<name>A0ABN8PDI7_9CNID</name>
<accession>A0ABN8PDI7</accession>
<evidence type="ECO:0000256" key="1">
    <source>
        <dbReference type="PROSITE-ProRule" id="PRU00461"/>
    </source>
</evidence>
<feature type="repeat" description="LDL-receptor class B" evidence="1">
    <location>
        <begin position="172"/>
        <end position="214"/>
    </location>
</feature>
<dbReference type="SMART" id="SM00135">
    <property type="entry name" value="LY"/>
    <property type="match status" value="5"/>
</dbReference>
<feature type="repeat" description="LDL-receptor class B" evidence="1">
    <location>
        <begin position="215"/>
        <end position="256"/>
    </location>
</feature>
<sequence>MRTLLFMLFVTTVETQISTTKDTPHLRSVLPWKAPEDAEIQAPEAFLLYSNRKDIRRVSLDTNNDSLIPLVGVKEAYALDFNVQEMQIYWTDTSLRSINRAFLNGSQIEHLIVVDVPHPDGLAVDWIAKNLYWTDSKHQRIEVARLNGQHRKMLIWRDLWKPRELTVNPVSGHMYWANGGREPTIERADLDGSNRHTMIGNVTRPTGLTIDYSLGLIFWADIENQVIECANLDGTNRRVVASGLPKPFALTQYKDYIYWTDHALNSIYRANKTNGLDQTRIKSHTDDITDILVFHSSRRQEGWNSCARHNGGCSHLCLAKPGKRMVCSCPTHYTLSSTDDQTCNAPRVFMLFSTTTDIRRVLFNSSDNLEVVLPVRGLTDVVFQVRYLVGRVFCNRYFFPHKPIKKLILIIFDPFQTNVLYQ</sequence>
<dbReference type="Proteomes" id="UP001159427">
    <property type="component" value="Unassembled WGS sequence"/>
</dbReference>
<feature type="signal peptide" evidence="2">
    <location>
        <begin position="1"/>
        <end position="15"/>
    </location>
</feature>
<dbReference type="Pfam" id="PF00058">
    <property type="entry name" value="Ldl_recept_b"/>
    <property type="match status" value="4"/>
</dbReference>
<dbReference type="SUPFAM" id="SSF57196">
    <property type="entry name" value="EGF/Laminin"/>
    <property type="match status" value="1"/>
</dbReference>
<evidence type="ECO:0000256" key="2">
    <source>
        <dbReference type="SAM" id="SignalP"/>
    </source>
</evidence>
<proteinExistence type="predicted"/>